<feature type="region of interest" description="Disordered" evidence="1">
    <location>
        <begin position="1"/>
        <end position="30"/>
    </location>
</feature>
<gene>
    <name evidence="2" type="ORF">ACFFTP_14160</name>
</gene>
<accession>A0ABV5QP94</accession>
<sequence>MDNHLWTTPGGLRPGALHPVGGRRPGRRGGLPVVTPGGLAGGGLVGDGLTAGVLAKPARPAADAVAKHRPAGPGRPRSIELLVPVVLAVLTKRAPGRKGGGPGGVLGGGRR</sequence>
<proteinExistence type="predicted"/>
<evidence type="ECO:0000256" key="1">
    <source>
        <dbReference type="SAM" id="MobiDB-lite"/>
    </source>
</evidence>
<evidence type="ECO:0000313" key="3">
    <source>
        <dbReference type="Proteomes" id="UP001589716"/>
    </source>
</evidence>
<evidence type="ECO:0000313" key="2">
    <source>
        <dbReference type="EMBL" id="MFB9555330.1"/>
    </source>
</evidence>
<dbReference type="EMBL" id="JBHMCT010000008">
    <property type="protein sequence ID" value="MFB9555330.1"/>
    <property type="molecule type" value="Genomic_DNA"/>
</dbReference>
<comment type="caution">
    <text evidence="2">The sequence shown here is derived from an EMBL/GenBank/DDBJ whole genome shotgun (WGS) entry which is preliminary data.</text>
</comment>
<dbReference type="Proteomes" id="UP001589716">
    <property type="component" value="Unassembled WGS sequence"/>
</dbReference>
<reference evidence="2 3" key="1">
    <citation type="submission" date="2024-09" db="EMBL/GenBank/DDBJ databases">
        <authorList>
            <person name="Sun Q."/>
            <person name="Mori K."/>
        </authorList>
    </citation>
    <scope>NUCLEOTIDE SEQUENCE [LARGE SCALE GENOMIC DNA]</scope>
    <source>
        <strain evidence="2 3">JCM 4414</strain>
    </source>
</reference>
<protein>
    <submittedName>
        <fullName evidence="2">Uncharacterized protein</fullName>
    </submittedName>
</protein>
<name>A0ABV5QP94_9ACTN</name>
<keyword evidence="3" id="KW-1185">Reference proteome</keyword>
<dbReference type="RefSeq" id="WP_345488165.1">
    <property type="nucleotide sequence ID" value="NZ_BAAAWU010000001.1"/>
</dbReference>
<organism evidence="2 3">
    <name type="scientific">Streptomyces roseoviridis</name>
    <dbReference type="NCBI Taxonomy" id="67361"/>
    <lineage>
        <taxon>Bacteria</taxon>
        <taxon>Bacillati</taxon>
        <taxon>Actinomycetota</taxon>
        <taxon>Actinomycetes</taxon>
        <taxon>Kitasatosporales</taxon>
        <taxon>Streptomycetaceae</taxon>
        <taxon>Streptomyces</taxon>
    </lineage>
</organism>